<feature type="transmembrane region" description="Helical" evidence="19">
    <location>
        <begin position="28"/>
        <end position="60"/>
    </location>
</feature>
<evidence type="ECO:0000256" key="3">
    <source>
        <dbReference type="ARBA" id="ARBA00005119"/>
    </source>
</evidence>
<keyword evidence="12 18" id="KW-0548">Nucleotidyltransferase</keyword>
<evidence type="ECO:0000256" key="7">
    <source>
        <dbReference type="ARBA" id="ARBA00019373"/>
    </source>
</evidence>
<protein>
    <recommendedName>
        <fullName evidence="7 18">Phosphatidate cytidylyltransferase</fullName>
        <ecNumber evidence="6 18">2.7.7.41</ecNumber>
    </recommendedName>
</protein>
<dbReference type="EMBL" id="CP005587">
    <property type="protein sequence ID" value="AGK57479.1"/>
    <property type="molecule type" value="Genomic_DNA"/>
</dbReference>
<evidence type="ECO:0000256" key="14">
    <source>
        <dbReference type="ARBA" id="ARBA00023098"/>
    </source>
</evidence>
<feature type="transmembrane region" description="Helical" evidence="19">
    <location>
        <begin position="264"/>
        <end position="282"/>
    </location>
</feature>
<evidence type="ECO:0000256" key="9">
    <source>
        <dbReference type="ARBA" id="ARBA00022516"/>
    </source>
</evidence>
<evidence type="ECO:0000256" key="16">
    <source>
        <dbReference type="ARBA" id="ARBA00023209"/>
    </source>
</evidence>
<evidence type="ECO:0000256" key="11">
    <source>
        <dbReference type="ARBA" id="ARBA00022692"/>
    </source>
</evidence>
<keyword evidence="13 19" id="KW-1133">Transmembrane helix</keyword>
<feature type="transmembrane region" description="Helical" evidence="19">
    <location>
        <begin position="72"/>
        <end position="91"/>
    </location>
</feature>
<proteinExistence type="inferred from homology"/>
<dbReference type="GO" id="GO:0004605">
    <property type="term" value="F:phosphatidate cytidylyltransferase activity"/>
    <property type="evidence" value="ECO:0007669"/>
    <property type="project" value="UniProtKB-EC"/>
</dbReference>
<feature type="transmembrane region" description="Helical" evidence="19">
    <location>
        <begin position="147"/>
        <end position="168"/>
    </location>
</feature>
<evidence type="ECO:0000256" key="13">
    <source>
        <dbReference type="ARBA" id="ARBA00022989"/>
    </source>
</evidence>
<dbReference type="InterPro" id="IPR000374">
    <property type="entry name" value="PC_trans"/>
</dbReference>
<evidence type="ECO:0000256" key="18">
    <source>
        <dbReference type="RuleBase" id="RU003938"/>
    </source>
</evidence>
<dbReference type="OrthoDB" id="9799199at2"/>
<feature type="transmembrane region" description="Helical" evidence="19">
    <location>
        <begin position="188"/>
        <end position="208"/>
    </location>
</feature>
<reference evidence="20 21" key="1">
    <citation type="journal article" date="2013" name="Genome Announc.">
        <title>Genome sequences for three denitrifying bacterial strains isolated from a uranium- and nitrate-contaminated subsurface environment.</title>
        <authorList>
            <person name="Venkatramanan R."/>
            <person name="Prakash O."/>
            <person name="Woyke T."/>
            <person name="Chain P."/>
            <person name="Goodwin L.A."/>
            <person name="Watson D."/>
            <person name="Brooks S."/>
            <person name="Kostka J.E."/>
            <person name="Green S.J."/>
        </authorList>
    </citation>
    <scope>NUCLEOTIDE SEQUENCE [LARGE SCALE GENOMIC DNA]</scope>
    <source>
        <strain evidence="20 21">1NES1</strain>
    </source>
</reference>
<evidence type="ECO:0000256" key="17">
    <source>
        <dbReference type="ARBA" id="ARBA00023264"/>
    </source>
</evidence>
<evidence type="ECO:0000256" key="6">
    <source>
        <dbReference type="ARBA" id="ARBA00012487"/>
    </source>
</evidence>
<comment type="pathway">
    <text evidence="3 18">Phospholipid metabolism; CDP-diacylglycerol biosynthesis; CDP-diacylglycerol from sn-glycerol 3-phosphate: step 3/3.</text>
</comment>
<dbReference type="STRING" id="670307.HYPDE_29003"/>
<evidence type="ECO:0000256" key="19">
    <source>
        <dbReference type="SAM" id="Phobius"/>
    </source>
</evidence>
<dbReference type="KEGG" id="hdt:HYPDE_29003"/>
<dbReference type="eggNOG" id="COG0575">
    <property type="taxonomic scope" value="Bacteria"/>
</dbReference>
<accession>N0B1Y5</accession>
<keyword evidence="15 19" id="KW-0472">Membrane</keyword>
<dbReference type="PANTHER" id="PTHR46382:SF1">
    <property type="entry name" value="PHOSPHATIDATE CYTIDYLYLTRANSFERASE"/>
    <property type="match status" value="1"/>
</dbReference>
<dbReference type="AlphaFoldDB" id="N0B1Y5"/>
<evidence type="ECO:0000256" key="12">
    <source>
        <dbReference type="ARBA" id="ARBA00022695"/>
    </source>
</evidence>
<dbReference type="UniPathway" id="UPA00557">
    <property type="reaction ID" value="UER00614"/>
</dbReference>
<feature type="transmembrane region" description="Helical" evidence="19">
    <location>
        <begin position="214"/>
        <end position="234"/>
    </location>
</feature>
<comment type="pathway">
    <text evidence="4">Lipid metabolism.</text>
</comment>
<sequence length="291" mass="29730">MAADKPDDCWRSLLDRVGSLPPELSRRIVSGVAIGVVALAMTYWSPVLFAVLMFVVAAAMSWEWGRIVRRSAMPDTAMVVHILAVLLAAVLSATDMAGLAIASTIVGAIAVAAWTFGVGNAQLSGVGVLYTGLPVVALGWLRGDEPLGFLATLFVLLSVVVTDVGAYASGRILGGPKLWSEISPNKTWSGLVGGVLAAAAAGGLFAGLSGTGSAVWLASLGLILGIVAQGGDLAESALKRHFGLKDSSDLIPGHGGVMDRMDGIVTASVIAAMIAFAIDAYAPARALLYGS</sequence>
<dbReference type="GO" id="GO:0016024">
    <property type="term" value="P:CDP-diacylglycerol biosynthetic process"/>
    <property type="evidence" value="ECO:0007669"/>
    <property type="project" value="UniProtKB-UniPathway"/>
</dbReference>
<keyword evidence="17" id="KW-1208">Phospholipid metabolism</keyword>
<keyword evidence="9" id="KW-0444">Lipid biosynthesis</keyword>
<keyword evidence="14" id="KW-0443">Lipid metabolism</keyword>
<evidence type="ECO:0000256" key="4">
    <source>
        <dbReference type="ARBA" id="ARBA00005189"/>
    </source>
</evidence>
<feature type="transmembrane region" description="Helical" evidence="19">
    <location>
        <begin position="123"/>
        <end position="141"/>
    </location>
</feature>
<dbReference type="PANTHER" id="PTHR46382">
    <property type="entry name" value="PHOSPHATIDATE CYTIDYLYLTRANSFERASE"/>
    <property type="match status" value="1"/>
</dbReference>
<dbReference type="HOGENOM" id="CLU_037294_1_1_5"/>
<evidence type="ECO:0000256" key="10">
    <source>
        <dbReference type="ARBA" id="ARBA00022679"/>
    </source>
</evidence>
<keyword evidence="21" id="KW-1185">Reference proteome</keyword>
<evidence type="ECO:0000313" key="21">
    <source>
        <dbReference type="Proteomes" id="UP000005952"/>
    </source>
</evidence>
<keyword evidence="8" id="KW-1003">Cell membrane</keyword>
<comment type="subcellular location">
    <subcellularLocation>
        <location evidence="2">Cell membrane</location>
        <topology evidence="2">Multi-pass membrane protein</topology>
    </subcellularLocation>
</comment>
<gene>
    <name evidence="20" type="ORF">HYPDE_29003</name>
</gene>
<evidence type="ECO:0000256" key="2">
    <source>
        <dbReference type="ARBA" id="ARBA00004651"/>
    </source>
</evidence>
<keyword evidence="11 18" id="KW-0812">Transmembrane</keyword>
<keyword evidence="16" id="KW-0594">Phospholipid biosynthesis</keyword>
<dbReference type="Pfam" id="PF01148">
    <property type="entry name" value="CTP_transf_1"/>
    <property type="match status" value="1"/>
</dbReference>
<name>N0B1Y5_9HYPH</name>
<dbReference type="PROSITE" id="PS01315">
    <property type="entry name" value="CDS"/>
    <property type="match status" value="1"/>
</dbReference>
<organism evidence="20 21">
    <name type="scientific">Hyphomicrobium denitrificans 1NES1</name>
    <dbReference type="NCBI Taxonomy" id="670307"/>
    <lineage>
        <taxon>Bacteria</taxon>
        <taxon>Pseudomonadati</taxon>
        <taxon>Pseudomonadota</taxon>
        <taxon>Alphaproteobacteria</taxon>
        <taxon>Hyphomicrobiales</taxon>
        <taxon>Hyphomicrobiaceae</taxon>
        <taxon>Hyphomicrobium</taxon>
    </lineage>
</organism>
<dbReference type="Proteomes" id="UP000005952">
    <property type="component" value="Chromosome"/>
</dbReference>
<evidence type="ECO:0000256" key="15">
    <source>
        <dbReference type="ARBA" id="ARBA00023136"/>
    </source>
</evidence>
<evidence type="ECO:0000256" key="8">
    <source>
        <dbReference type="ARBA" id="ARBA00022475"/>
    </source>
</evidence>
<feature type="transmembrane region" description="Helical" evidence="19">
    <location>
        <begin position="97"/>
        <end position="116"/>
    </location>
</feature>
<comment type="similarity">
    <text evidence="5 18">Belongs to the CDS family.</text>
</comment>
<dbReference type="EC" id="2.7.7.41" evidence="6 18"/>
<dbReference type="GO" id="GO:0005886">
    <property type="term" value="C:plasma membrane"/>
    <property type="evidence" value="ECO:0007669"/>
    <property type="project" value="UniProtKB-SubCell"/>
</dbReference>
<evidence type="ECO:0000313" key="20">
    <source>
        <dbReference type="EMBL" id="AGK57479.1"/>
    </source>
</evidence>
<evidence type="ECO:0000256" key="5">
    <source>
        <dbReference type="ARBA" id="ARBA00010185"/>
    </source>
</evidence>
<dbReference type="RefSeq" id="WP_015597514.1">
    <property type="nucleotide sequence ID" value="NC_021172.1"/>
</dbReference>
<comment type="catalytic activity">
    <reaction evidence="1 18">
        <text>a 1,2-diacyl-sn-glycero-3-phosphate + CTP + H(+) = a CDP-1,2-diacyl-sn-glycerol + diphosphate</text>
        <dbReference type="Rhea" id="RHEA:16229"/>
        <dbReference type="ChEBI" id="CHEBI:15378"/>
        <dbReference type="ChEBI" id="CHEBI:33019"/>
        <dbReference type="ChEBI" id="CHEBI:37563"/>
        <dbReference type="ChEBI" id="CHEBI:58332"/>
        <dbReference type="ChEBI" id="CHEBI:58608"/>
        <dbReference type="EC" id="2.7.7.41"/>
    </reaction>
</comment>
<evidence type="ECO:0000256" key="1">
    <source>
        <dbReference type="ARBA" id="ARBA00001698"/>
    </source>
</evidence>
<keyword evidence="10 18" id="KW-0808">Transferase</keyword>